<evidence type="ECO:0000313" key="1">
    <source>
        <dbReference type="EMBL" id="SFG79500.1"/>
    </source>
</evidence>
<dbReference type="PROSITE" id="PS50244">
    <property type="entry name" value="S5A_REDUCTASE"/>
    <property type="match status" value="1"/>
</dbReference>
<evidence type="ECO:0000313" key="2">
    <source>
        <dbReference type="Proteomes" id="UP000199229"/>
    </source>
</evidence>
<proteinExistence type="predicted"/>
<gene>
    <name evidence="1" type="ORF">SAMN05192565_111108</name>
</gene>
<dbReference type="STRING" id="582675.SAMN05192565_111108"/>
<keyword evidence="2" id="KW-1185">Reference proteome</keyword>
<dbReference type="Proteomes" id="UP000199229">
    <property type="component" value="Unassembled WGS sequence"/>
</dbReference>
<organism evidence="1 2">
    <name type="scientific">Methylobacterium gossipiicola</name>
    <dbReference type="NCBI Taxonomy" id="582675"/>
    <lineage>
        <taxon>Bacteria</taxon>
        <taxon>Pseudomonadati</taxon>
        <taxon>Pseudomonadota</taxon>
        <taxon>Alphaproteobacteria</taxon>
        <taxon>Hyphomicrobiales</taxon>
        <taxon>Methylobacteriaceae</taxon>
        <taxon>Methylobacterium</taxon>
    </lineage>
</organism>
<name>A0A1I2UR76_9HYPH</name>
<accession>A0A1I2UR76</accession>
<dbReference type="AlphaFoldDB" id="A0A1I2UR76"/>
<dbReference type="EMBL" id="FOPM01000011">
    <property type="protein sequence ID" value="SFG79500.1"/>
    <property type="molecule type" value="Genomic_DNA"/>
</dbReference>
<protein>
    <submittedName>
        <fullName evidence="1">Uncharacterized protein</fullName>
    </submittedName>
</protein>
<sequence>MSKVPFGYITGPYYTYEISTWIGPGRDRMEVMYVGRGRKGRAKAYYRLSKRKGVDRYLNPKTHNPGLDAAMALIRQMGCEPGIVAHDHGADLGACKRHEQELIRKHGRRDQGTGTLYNRNGGG</sequence>
<reference evidence="2" key="1">
    <citation type="submission" date="2016-10" db="EMBL/GenBank/DDBJ databases">
        <authorList>
            <person name="Varghese N."/>
            <person name="Submissions S."/>
        </authorList>
    </citation>
    <scope>NUCLEOTIDE SEQUENCE [LARGE SCALE GENOMIC DNA]</scope>
    <source>
        <strain evidence="2">Gh-105</strain>
    </source>
</reference>